<keyword evidence="3 4" id="KW-0808">Transferase</keyword>
<keyword evidence="2 4" id="KW-0328">Glycosyltransferase</keyword>
<dbReference type="EMBL" id="DUZY01000004">
    <property type="protein sequence ID" value="DAD37373.1"/>
    <property type="molecule type" value="Genomic_DNA"/>
</dbReference>
<keyword evidence="8" id="KW-1185">Reference proteome</keyword>
<dbReference type="InterPro" id="IPR058980">
    <property type="entry name" value="Glyco_transf_N"/>
</dbReference>
<gene>
    <name evidence="7" type="ORF">HUJ06_008014</name>
</gene>
<dbReference type="Pfam" id="PF26168">
    <property type="entry name" value="Glyco_transf_N"/>
    <property type="match status" value="1"/>
</dbReference>
<dbReference type="Proteomes" id="UP000607653">
    <property type="component" value="Unassembled WGS sequence"/>
</dbReference>
<evidence type="ECO:0000256" key="1">
    <source>
        <dbReference type="ARBA" id="ARBA00009995"/>
    </source>
</evidence>
<evidence type="ECO:0000256" key="5">
    <source>
        <dbReference type="RuleBase" id="RU362057"/>
    </source>
</evidence>
<dbReference type="PANTHER" id="PTHR48047">
    <property type="entry name" value="GLYCOSYLTRANSFERASE"/>
    <property type="match status" value="1"/>
</dbReference>
<dbReference type="FunFam" id="3.40.50.2000:FF:000047">
    <property type="entry name" value="Glycosyltransferase"/>
    <property type="match status" value="1"/>
</dbReference>
<reference evidence="7 8" key="1">
    <citation type="journal article" date="2020" name="Mol. Biol. Evol.">
        <title>Distinct Expression and Methylation Patterns for Genes with Different Fates following a Single Whole-Genome Duplication in Flowering Plants.</title>
        <authorList>
            <person name="Shi T."/>
            <person name="Rahmani R.S."/>
            <person name="Gugger P.F."/>
            <person name="Wang M."/>
            <person name="Li H."/>
            <person name="Zhang Y."/>
            <person name="Li Z."/>
            <person name="Wang Q."/>
            <person name="Van de Peer Y."/>
            <person name="Marchal K."/>
            <person name="Chen J."/>
        </authorList>
    </citation>
    <scope>NUCLEOTIDE SEQUENCE [LARGE SCALE GENOMIC DNA]</scope>
    <source>
        <tissue evidence="7">Leaf</tissue>
    </source>
</reference>
<evidence type="ECO:0000313" key="7">
    <source>
        <dbReference type="EMBL" id="DAD37373.1"/>
    </source>
</evidence>
<evidence type="ECO:0000256" key="2">
    <source>
        <dbReference type="ARBA" id="ARBA00022676"/>
    </source>
</evidence>
<feature type="domain" description="Glycosyltransferase N-terminal" evidence="6">
    <location>
        <begin position="8"/>
        <end position="248"/>
    </location>
</feature>
<organism evidence="7 8">
    <name type="scientific">Nelumbo nucifera</name>
    <name type="common">Sacred lotus</name>
    <dbReference type="NCBI Taxonomy" id="4432"/>
    <lineage>
        <taxon>Eukaryota</taxon>
        <taxon>Viridiplantae</taxon>
        <taxon>Streptophyta</taxon>
        <taxon>Embryophyta</taxon>
        <taxon>Tracheophyta</taxon>
        <taxon>Spermatophyta</taxon>
        <taxon>Magnoliopsida</taxon>
        <taxon>Proteales</taxon>
        <taxon>Nelumbonaceae</taxon>
        <taxon>Nelumbo</taxon>
    </lineage>
</organism>
<dbReference type="InterPro" id="IPR002213">
    <property type="entry name" value="UDP_glucos_trans"/>
</dbReference>
<name>A0A822YYS1_NELNU</name>
<dbReference type="CDD" id="cd03784">
    <property type="entry name" value="GT1_Gtf-like"/>
    <property type="match status" value="1"/>
</dbReference>
<evidence type="ECO:0000313" key="8">
    <source>
        <dbReference type="Proteomes" id="UP000607653"/>
    </source>
</evidence>
<dbReference type="InterPro" id="IPR035595">
    <property type="entry name" value="UDP_glycos_trans_CS"/>
</dbReference>
<comment type="similarity">
    <text evidence="1 4">Belongs to the UDP-glycosyltransferase family.</text>
</comment>
<comment type="caution">
    <text evidence="7">The sequence shown here is derived from an EMBL/GenBank/DDBJ whole genome shotgun (WGS) entry which is preliminary data.</text>
</comment>
<proteinExistence type="inferred from homology"/>
<protein>
    <recommendedName>
        <fullName evidence="5">Glycosyltransferase</fullName>
        <ecNumber evidence="5">2.4.1.-</ecNumber>
    </recommendedName>
</protein>
<accession>A0A822YYS1</accession>
<dbReference type="PROSITE" id="PS00375">
    <property type="entry name" value="UDPGT"/>
    <property type="match status" value="1"/>
</dbReference>
<dbReference type="EC" id="2.4.1.-" evidence="5"/>
<dbReference type="Gene3D" id="3.40.50.2000">
    <property type="entry name" value="Glycogen Phosphorylase B"/>
    <property type="match status" value="2"/>
</dbReference>
<dbReference type="AlphaFoldDB" id="A0A822YYS1"/>
<dbReference type="PANTHER" id="PTHR48047:SF45">
    <property type="entry name" value="SCOPOLETIN GLUCOSYLTRANSFERASE-LIKE"/>
    <property type="match status" value="1"/>
</dbReference>
<evidence type="ECO:0000256" key="3">
    <source>
        <dbReference type="ARBA" id="ARBA00022679"/>
    </source>
</evidence>
<evidence type="ECO:0000256" key="4">
    <source>
        <dbReference type="RuleBase" id="RU003718"/>
    </source>
</evidence>
<dbReference type="SUPFAM" id="SSF53756">
    <property type="entry name" value="UDP-Glycosyltransferase/glycogen phosphorylase"/>
    <property type="match status" value="1"/>
</dbReference>
<evidence type="ECO:0000259" key="6">
    <source>
        <dbReference type="Pfam" id="PF26168"/>
    </source>
</evidence>
<sequence length="491" mass="54779">MGSEADELHIAFLPFTALGHLIPMVDMARGLAARGVKVTIITTPLNALLFQNSIDRDITSGHPIQLLTLPLPPMDSPLPDGCENISTTSAPFPETFNKLFQALSLLQQPLAQLFQHLRFRPHCIVSDPLLPWTTDFANQLGIPRIIFHATNFFYHCVSESLVRYQDKIPPDGGAFRVPGLPNHISFSRSQLPDPIKVQAEFGEIFNSVREAELRSHGAVMNSFYELEPAYINHYRNTLGRKAWHIGPVSLFNTEKLDREASNSKASIDQLKCLSWLESKEPNSVLYVCFGSITRFTATQLLEIASALEALSHPFIWVVPRVAKPRGEMDGEFWLPEGLEERVTKGPQKGFIIQGWVPQVLILEHQAVGGFMTHCGWNSVLESVSSGVPMITWPLFAEQFYNEKLVIEVLKVGVSVGVEAWNSYMTDKAIVVGREDIKQAVSRVMGGGDEARRMRRCAQELGEMAKRAVQEGGSSYADMTALIEELMTFCKK</sequence>
<dbReference type="Pfam" id="PF00201">
    <property type="entry name" value="UDPGT"/>
    <property type="match status" value="1"/>
</dbReference>
<dbReference type="GO" id="GO:0008194">
    <property type="term" value="F:UDP-glycosyltransferase activity"/>
    <property type="evidence" value="ECO:0007669"/>
    <property type="project" value="InterPro"/>
</dbReference>